<dbReference type="PROSITE" id="PS50206">
    <property type="entry name" value="RHODANESE_3"/>
    <property type="match status" value="3"/>
</dbReference>
<protein>
    <submittedName>
        <fullName evidence="2">Sulfurtransferase</fullName>
    </submittedName>
</protein>
<reference evidence="2 3" key="1">
    <citation type="submission" date="2021-06" db="EMBL/GenBank/DDBJ databases">
        <authorList>
            <person name="Lu T."/>
            <person name="Wang Q."/>
            <person name="Han X."/>
        </authorList>
    </citation>
    <scope>NUCLEOTIDE SEQUENCE [LARGE SCALE GENOMIC DNA]</scope>
    <source>
        <strain evidence="2 3">LAM0050</strain>
    </source>
</reference>
<dbReference type="Gene3D" id="3.40.250.10">
    <property type="entry name" value="Rhodanese-like domain"/>
    <property type="match status" value="3"/>
</dbReference>
<dbReference type="SMART" id="SM00450">
    <property type="entry name" value="RHOD"/>
    <property type="match status" value="4"/>
</dbReference>
<evidence type="ECO:0000259" key="1">
    <source>
        <dbReference type="PROSITE" id="PS50206"/>
    </source>
</evidence>
<dbReference type="RefSeq" id="WP_169293694.1">
    <property type="nucleotide sequence ID" value="NZ_JAHSPR010000006.1"/>
</dbReference>
<proteinExistence type="predicted"/>
<gene>
    <name evidence="2" type="ORF">KU392_09770</name>
</gene>
<organism evidence="2 3">
    <name type="scientific">Advenella alkanexedens</name>
    <dbReference type="NCBI Taxonomy" id="1481665"/>
    <lineage>
        <taxon>Bacteria</taxon>
        <taxon>Pseudomonadati</taxon>
        <taxon>Pseudomonadota</taxon>
        <taxon>Betaproteobacteria</taxon>
        <taxon>Burkholderiales</taxon>
        <taxon>Alcaligenaceae</taxon>
    </lineage>
</organism>
<dbReference type="PANTHER" id="PTHR44086:SF10">
    <property type="entry name" value="THIOSULFATE SULFURTRANSFERASE_RHODANESE-LIKE DOMAIN-CONTAINING PROTEIN 3"/>
    <property type="match status" value="1"/>
</dbReference>
<dbReference type="PANTHER" id="PTHR44086">
    <property type="entry name" value="THIOSULFATE SULFURTRANSFERASE RDL2, MITOCHONDRIAL-RELATED"/>
    <property type="match status" value="1"/>
</dbReference>
<dbReference type="SUPFAM" id="SSF52821">
    <property type="entry name" value="Rhodanese/Cell cycle control phosphatase"/>
    <property type="match status" value="4"/>
</dbReference>
<dbReference type="InterPro" id="IPR001763">
    <property type="entry name" value="Rhodanese-like_dom"/>
</dbReference>
<dbReference type="EMBL" id="JAHSPR010000006">
    <property type="protein sequence ID" value="MBV4397535.1"/>
    <property type="molecule type" value="Genomic_DNA"/>
</dbReference>
<comment type="caution">
    <text evidence="2">The sequence shown here is derived from an EMBL/GenBank/DDBJ whole genome shotgun (WGS) entry which is preliminary data.</text>
</comment>
<name>A0ABS6NPG9_9BURK</name>
<dbReference type="InterPro" id="IPR036873">
    <property type="entry name" value="Rhodanese-like_dom_sf"/>
</dbReference>
<feature type="domain" description="Rhodanese" evidence="1">
    <location>
        <begin position="278"/>
        <end position="355"/>
    </location>
</feature>
<evidence type="ECO:0000313" key="2">
    <source>
        <dbReference type="EMBL" id="MBV4397535.1"/>
    </source>
</evidence>
<feature type="domain" description="Rhodanese" evidence="1">
    <location>
        <begin position="15"/>
        <end position="107"/>
    </location>
</feature>
<sequence length="544" mass="61299">MKTIDAKLLKSWIHDEHEIAVLDIREHGQYGENHLFFAVSLPYSVLELRVGRLVPRKNTRIVIYADHTGEAVVKAAARALQRLGYTHVHILQGGIQAWQAAGYATFAGVNLPSKTFGELAEHIYQTPHISARQLHERIQSAPASLVILDGRPIPEYRKMNIPGSICCPNGELALRARQIAPDPSTTIIINCAGRTRSIIGAQTLINLGIPNPIYALENGTQGWYLSGYELEHQSNRLYPEKINPELLAEARQSAHHLIQQFELQSISCQQLKIWQEETNRTTYLFDVRTAQEFEESRLSSAIRHAPGGQLIQATDEYIGVRKARIVLADFDQVRAPVIASWLKQLGWEVYLLPETDKLATLAVPMDEALALVHPQTLSPQETINFIKQYPQASILDSRSSMQFRSVHLKQAQWVIRPTLFKHVPLDKQTPVLLLGTGDDITALLATDMVNAGYQNIQQTIFDPSVFEVAGLSLEKQSNNPPDAECIDFLFFVHDRHHGNKEAARKYLEWETNLVLQIDEEERDTFRLLSLPANSKQQTFKVTVG</sequence>
<feature type="domain" description="Rhodanese" evidence="1">
    <location>
        <begin position="141"/>
        <end position="232"/>
    </location>
</feature>
<accession>A0ABS6NPG9</accession>
<dbReference type="Pfam" id="PF00581">
    <property type="entry name" value="Rhodanese"/>
    <property type="match status" value="2"/>
</dbReference>
<evidence type="ECO:0000313" key="3">
    <source>
        <dbReference type="Proteomes" id="UP000722165"/>
    </source>
</evidence>
<dbReference type="Proteomes" id="UP000722165">
    <property type="component" value="Unassembled WGS sequence"/>
</dbReference>
<keyword evidence="3" id="KW-1185">Reference proteome</keyword>